<protein>
    <recommendedName>
        <fullName evidence="5">TonB-dependent receptor plug domain-containing protein</fullName>
    </recommendedName>
</protein>
<feature type="chain" id="PRO_5042209993" description="TonB-dependent receptor plug domain-containing protein" evidence="2">
    <location>
        <begin position="24"/>
        <end position="586"/>
    </location>
</feature>
<evidence type="ECO:0000256" key="1">
    <source>
        <dbReference type="SAM" id="MobiDB-lite"/>
    </source>
</evidence>
<dbReference type="AlphaFoldDB" id="A0AAE4ZBH6"/>
<sequence>MNIPNLPLLLAFVLPLASVPAGAQEPDTIRAPQPSPQDTARAAADTVAADSAPPRIFPRFPFPVSRGPGQAAAWDQSDLLNTGALTFADLVEFTPFLQPIRAGFFDGPQAAVFVGSGPGGFSYEVDGYEIAPLLGGAVDLHEIPLVELEGARLVREPGGYRAIGHTYRRDRAEPYSRIEGGTGDRDTNLLRGFISSRVLGAPFGFGYDRIDTRGTVSAADRTFLWGELALPLFAGIWGELELRNVSAGRDEFPNISRTDWILRVRRVLGTGWHADLVAGAGNVDRELPEADSLSPLPREASARQLALRAAGVGDAWRARLTLRGWDGDGVPRFAPEASLQLALGPVSLYGKGYYTVWEDFDAAGGYGAVNIDLPLGLRVFAELEEGDRGLFNGVPQARYQYGRWTVGAELTVLDDYRVGGRAGRQRVQPSPGLGPPVDSIPNLSGGTVDISRLWASAVVARPFGGVLEIGALYQDHGPGGDFLYWPDREWEVEGSYRLLTLSDQLEIRLTGVGGLQGELIAVDPNLGPGRTQDVNYVRGEAVVRIKDVHIWLNYEYFDALEAPGDLIGLPLPRTRNHFGIKWEFWN</sequence>
<organism evidence="3 4">
    <name type="scientific">Candidatus Kutchimonas denitrificans</name>
    <dbReference type="NCBI Taxonomy" id="3056748"/>
    <lineage>
        <taxon>Bacteria</taxon>
        <taxon>Pseudomonadati</taxon>
        <taxon>Gemmatimonadota</taxon>
        <taxon>Gemmatimonadia</taxon>
        <taxon>Candidatus Palauibacterales</taxon>
        <taxon>Candidatus Palauibacteraceae</taxon>
        <taxon>Candidatus Kutchimonas</taxon>
    </lineage>
</organism>
<feature type="compositionally biased region" description="Low complexity" evidence="1">
    <location>
        <begin position="38"/>
        <end position="49"/>
    </location>
</feature>
<gene>
    <name evidence="3" type="ORF">GWO12_08705</name>
</gene>
<name>A0AAE4ZBH6_9BACT</name>
<evidence type="ECO:0000256" key="2">
    <source>
        <dbReference type="SAM" id="SignalP"/>
    </source>
</evidence>
<evidence type="ECO:0000313" key="4">
    <source>
        <dbReference type="Proteomes" id="UP000702544"/>
    </source>
</evidence>
<evidence type="ECO:0008006" key="5">
    <source>
        <dbReference type="Google" id="ProtNLM"/>
    </source>
</evidence>
<proteinExistence type="predicted"/>
<dbReference type="Proteomes" id="UP000702544">
    <property type="component" value="Unassembled WGS sequence"/>
</dbReference>
<feature type="signal peptide" evidence="2">
    <location>
        <begin position="1"/>
        <end position="23"/>
    </location>
</feature>
<accession>A0AAE4ZBH6</accession>
<dbReference type="EMBL" id="JAACAK010000067">
    <property type="protein sequence ID" value="NIR75176.1"/>
    <property type="molecule type" value="Genomic_DNA"/>
</dbReference>
<comment type="caution">
    <text evidence="3">The sequence shown here is derived from an EMBL/GenBank/DDBJ whole genome shotgun (WGS) entry which is preliminary data.</text>
</comment>
<evidence type="ECO:0000313" key="3">
    <source>
        <dbReference type="EMBL" id="NIR75176.1"/>
    </source>
</evidence>
<keyword evidence="2" id="KW-0732">Signal</keyword>
<reference evidence="3 4" key="1">
    <citation type="submission" date="2020-01" db="EMBL/GenBank/DDBJ databases">
        <title>Genomes assembled from Gulf of Kutch pelagic sediment metagenomes.</title>
        <authorList>
            <person name="Chandrashekar M."/>
            <person name="Mahajan M.S."/>
            <person name="Dave K.J."/>
            <person name="Vatsa P."/>
            <person name="Nathani N.M."/>
        </authorList>
    </citation>
    <scope>NUCLEOTIDE SEQUENCE [LARGE SCALE GENOMIC DNA]</scope>
    <source>
        <strain evidence="3">KS3-K002</strain>
    </source>
</reference>
<dbReference type="SUPFAM" id="SSF56935">
    <property type="entry name" value="Porins"/>
    <property type="match status" value="1"/>
</dbReference>
<feature type="region of interest" description="Disordered" evidence="1">
    <location>
        <begin position="24"/>
        <end position="49"/>
    </location>
</feature>